<proteinExistence type="predicted"/>
<organism evidence="1 2">
    <name type="scientific">Saccharothrix xinjiangensis</name>
    <dbReference type="NCBI Taxonomy" id="204798"/>
    <lineage>
        <taxon>Bacteria</taxon>
        <taxon>Bacillati</taxon>
        <taxon>Actinomycetota</taxon>
        <taxon>Actinomycetes</taxon>
        <taxon>Pseudonocardiales</taxon>
        <taxon>Pseudonocardiaceae</taxon>
        <taxon>Saccharothrix</taxon>
    </lineage>
</organism>
<keyword evidence="2" id="KW-1185">Reference proteome</keyword>
<comment type="caution">
    <text evidence="1">The sequence shown here is derived from an EMBL/GenBank/DDBJ whole genome shotgun (WGS) entry which is preliminary data.</text>
</comment>
<sequence>MTDLLARASQLHEIHRLRMFALLVPTLSDEQRLHVAKLAQRTSHRDASLLLLIAPARRDPALGDLAVDVAATCGSGGQSLPDALLAAAEVATAAGVARAVESAKAEEDDVTRASVLPTLADRLTGAERRELRELGIESARRFLSEHPLGKGVLRYGTLLFPDELADRNPPVSFGFYNPLLQLVVKLSELPEAQDAFLTSLEIATRAVNRDQFAYLVGATAPALARLGGPEALIRISEAVGDTLRWWP</sequence>
<evidence type="ECO:0000313" key="2">
    <source>
        <dbReference type="Proteomes" id="UP001595833"/>
    </source>
</evidence>
<gene>
    <name evidence="1" type="ORF">ACFPFM_37650</name>
</gene>
<dbReference type="EMBL" id="JBHSJB010000042">
    <property type="protein sequence ID" value="MFC5059474.1"/>
    <property type="molecule type" value="Genomic_DNA"/>
</dbReference>
<name>A0ABV9YDP4_9PSEU</name>
<dbReference type="RefSeq" id="WP_344035606.1">
    <property type="nucleotide sequence ID" value="NZ_BAAAKE010000003.1"/>
</dbReference>
<reference evidence="2" key="1">
    <citation type="journal article" date="2019" name="Int. J. Syst. Evol. Microbiol.">
        <title>The Global Catalogue of Microorganisms (GCM) 10K type strain sequencing project: providing services to taxonomists for standard genome sequencing and annotation.</title>
        <authorList>
            <consortium name="The Broad Institute Genomics Platform"/>
            <consortium name="The Broad Institute Genome Sequencing Center for Infectious Disease"/>
            <person name="Wu L."/>
            <person name="Ma J."/>
        </authorList>
    </citation>
    <scope>NUCLEOTIDE SEQUENCE [LARGE SCALE GENOMIC DNA]</scope>
    <source>
        <strain evidence="2">KCTC 12848</strain>
    </source>
</reference>
<protein>
    <submittedName>
        <fullName evidence="1">Uncharacterized protein</fullName>
    </submittedName>
</protein>
<accession>A0ABV9YDP4</accession>
<dbReference type="Proteomes" id="UP001595833">
    <property type="component" value="Unassembled WGS sequence"/>
</dbReference>
<evidence type="ECO:0000313" key="1">
    <source>
        <dbReference type="EMBL" id="MFC5059474.1"/>
    </source>
</evidence>